<protein>
    <submittedName>
        <fullName evidence="1">Uncharacterized protein</fullName>
    </submittedName>
</protein>
<evidence type="ECO:0000313" key="2">
    <source>
        <dbReference type="Proteomes" id="UP001049200"/>
    </source>
</evidence>
<comment type="caution">
    <text evidence="1">The sequence shown here is derived from an EMBL/GenBank/DDBJ whole genome shotgun (WGS) entry which is preliminary data.</text>
</comment>
<keyword evidence="2" id="KW-1185">Reference proteome</keyword>
<gene>
    <name evidence="1" type="ORF">KVG88_06340</name>
</gene>
<accession>A0ABS6QL50</accession>
<reference evidence="1" key="1">
    <citation type="submission" date="2021-06" db="EMBL/GenBank/DDBJ databases">
        <title>Updating the genus Pseudomonas: Description of 43 new species and partition of the Pseudomonas putida group.</title>
        <authorList>
            <person name="Girard L."/>
            <person name="Lood C."/>
            <person name="Vandamme P."/>
            <person name="Rokni-Zadeh H."/>
            <person name="Van Noort V."/>
            <person name="Hofte M."/>
            <person name="Lavigne R."/>
            <person name="De Mot R."/>
        </authorList>
    </citation>
    <scope>NUCLEOTIDE SEQUENCE</scope>
    <source>
        <strain evidence="1">SWRI74</strain>
    </source>
</reference>
<organism evidence="1 2">
    <name type="scientific">Pseudomonas azerbaijanoccidentalis</name>
    <dbReference type="NCBI Taxonomy" id="2842347"/>
    <lineage>
        <taxon>Bacteria</taxon>
        <taxon>Pseudomonadati</taxon>
        <taxon>Pseudomonadota</taxon>
        <taxon>Gammaproteobacteria</taxon>
        <taxon>Pseudomonadales</taxon>
        <taxon>Pseudomonadaceae</taxon>
        <taxon>Pseudomonas</taxon>
    </lineage>
</organism>
<evidence type="ECO:0000313" key="1">
    <source>
        <dbReference type="EMBL" id="MBV4519676.1"/>
    </source>
</evidence>
<name>A0ABS6QL50_9PSED</name>
<dbReference type="EMBL" id="JAHSTU010000001">
    <property type="protein sequence ID" value="MBV4519676.1"/>
    <property type="molecule type" value="Genomic_DNA"/>
</dbReference>
<proteinExistence type="predicted"/>
<dbReference type="RefSeq" id="WP_217870760.1">
    <property type="nucleotide sequence ID" value="NZ_JAHSTU010000001.1"/>
</dbReference>
<sequence length="98" mass="11138">MPKFSEYDPQTGVKTTVHDLGDKIVFEKSYDAEPFLERAKEMRAETEGESWGEMRHIGFIPNAVLGTMMRQDGGIDQKRLVAWLKANPMMATFSKALK</sequence>
<dbReference type="Proteomes" id="UP001049200">
    <property type="component" value="Unassembled WGS sequence"/>
</dbReference>